<dbReference type="InterPro" id="IPR016039">
    <property type="entry name" value="Thiolase-like"/>
</dbReference>
<evidence type="ECO:0000256" key="1">
    <source>
        <dbReference type="ARBA" id="ARBA00003299"/>
    </source>
</evidence>
<feature type="domain" description="Carrier" evidence="7">
    <location>
        <begin position="1394"/>
        <end position="1469"/>
    </location>
</feature>
<organism evidence="10 11">
    <name type="scientific">Paraclostridium ghonii</name>
    <dbReference type="NCBI Taxonomy" id="29358"/>
    <lineage>
        <taxon>Bacteria</taxon>
        <taxon>Bacillati</taxon>
        <taxon>Bacillota</taxon>
        <taxon>Clostridia</taxon>
        <taxon>Peptostreptococcales</taxon>
        <taxon>Peptostreptococcaceae</taxon>
        <taxon>Paraclostridium</taxon>
    </lineage>
</organism>
<keyword evidence="4" id="KW-0597">Phosphoprotein</keyword>
<evidence type="ECO:0000259" key="7">
    <source>
        <dbReference type="PROSITE" id="PS50075"/>
    </source>
</evidence>
<dbReference type="SUPFAM" id="SSF51735">
    <property type="entry name" value="NAD(P)-binding Rossmann-fold domains"/>
    <property type="match status" value="1"/>
</dbReference>
<dbReference type="InterPro" id="IPR020806">
    <property type="entry name" value="PKS_PP-bd"/>
</dbReference>
<reference evidence="10 11" key="1">
    <citation type="submission" date="2023-07" db="EMBL/GenBank/DDBJ databases">
        <title>Genomic Encyclopedia of Type Strains, Phase IV (KMG-IV): sequencing the most valuable type-strain genomes for metagenomic binning, comparative biology and taxonomic classification.</title>
        <authorList>
            <person name="Goeker M."/>
        </authorList>
    </citation>
    <scope>NUCLEOTIDE SEQUENCE [LARGE SCALE GENOMIC DNA]</scope>
    <source>
        <strain evidence="10 11">DSM 15049</strain>
    </source>
</reference>
<dbReference type="PROSITE" id="PS52004">
    <property type="entry name" value="KS3_2"/>
    <property type="match status" value="1"/>
</dbReference>
<dbReference type="InterPro" id="IPR013968">
    <property type="entry name" value="PKS_KR"/>
</dbReference>
<dbReference type="InterPro" id="IPR049551">
    <property type="entry name" value="PKS_DH_C"/>
</dbReference>
<dbReference type="SMART" id="SM00822">
    <property type="entry name" value="PKS_KR"/>
    <property type="match status" value="1"/>
</dbReference>
<dbReference type="PROSITE" id="PS00012">
    <property type="entry name" value="PHOSPHOPANTETHEINE"/>
    <property type="match status" value="1"/>
</dbReference>
<comment type="caution">
    <text evidence="10">The sequence shown here is derived from an EMBL/GenBank/DDBJ whole genome shotgun (WGS) entry which is preliminary data.</text>
</comment>
<dbReference type="Gene3D" id="1.10.1200.10">
    <property type="entry name" value="ACP-like"/>
    <property type="match status" value="1"/>
</dbReference>
<dbReference type="InterPro" id="IPR009081">
    <property type="entry name" value="PP-bd_ACP"/>
</dbReference>
<dbReference type="Proteomes" id="UP001232584">
    <property type="component" value="Unassembled WGS sequence"/>
</dbReference>
<dbReference type="SMART" id="SM00825">
    <property type="entry name" value="PKS_KS"/>
    <property type="match status" value="1"/>
</dbReference>
<dbReference type="PROSITE" id="PS52019">
    <property type="entry name" value="PKS_MFAS_DH"/>
    <property type="match status" value="1"/>
</dbReference>
<dbReference type="Pfam" id="PF02801">
    <property type="entry name" value="Ketoacyl-synt_C"/>
    <property type="match status" value="1"/>
</dbReference>
<proteinExistence type="predicted"/>
<dbReference type="InterPro" id="IPR036291">
    <property type="entry name" value="NAD(P)-bd_dom_sf"/>
</dbReference>
<dbReference type="InterPro" id="IPR049900">
    <property type="entry name" value="PKS_mFAS_DH"/>
</dbReference>
<dbReference type="PROSITE" id="PS00606">
    <property type="entry name" value="KS3_1"/>
    <property type="match status" value="1"/>
</dbReference>
<dbReference type="InterPro" id="IPR049552">
    <property type="entry name" value="PKS_DH_N"/>
</dbReference>
<dbReference type="SMART" id="SM00823">
    <property type="entry name" value="PKS_PP"/>
    <property type="match status" value="1"/>
</dbReference>
<accession>A0ABU0N086</accession>
<dbReference type="InterPro" id="IPR050091">
    <property type="entry name" value="PKS_NRPS_Biosynth_Enz"/>
</dbReference>
<evidence type="ECO:0000256" key="5">
    <source>
        <dbReference type="ARBA" id="ARBA00022679"/>
    </source>
</evidence>
<feature type="region of interest" description="C-terminal hotdog fold" evidence="6">
    <location>
        <begin position="764"/>
        <end position="906"/>
    </location>
</feature>
<dbReference type="Pfam" id="PF14765">
    <property type="entry name" value="PS-DH"/>
    <property type="match status" value="1"/>
</dbReference>
<dbReference type="SUPFAM" id="SSF53901">
    <property type="entry name" value="Thiolase-like"/>
    <property type="match status" value="1"/>
</dbReference>
<evidence type="ECO:0000313" key="11">
    <source>
        <dbReference type="Proteomes" id="UP001232584"/>
    </source>
</evidence>
<dbReference type="InterPro" id="IPR020841">
    <property type="entry name" value="PKS_Beta-ketoAc_synthase_dom"/>
</dbReference>
<gene>
    <name evidence="10" type="ORF">QOZ92_001640</name>
</gene>
<dbReference type="EMBL" id="JAUSWG010000006">
    <property type="protein sequence ID" value="MDQ0556526.1"/>
    <property type="molecule type" value="Genomic_DNA"/>
</dbReference>
<dbReference type="RefSeq" id="WP_307505884.1">
    <property type="nucleotide sequence ID" value="NZ_BAAACE010000027.1"/>
</dbReference>
<keyword evidence="11" id="KW-1185">Reference proteome</keyword>
<comment type="function">
    <text evidence="1">Involved in some intermediate steps for the synthesis of the antibiotic polyketide bacillaene which is involved in secondary metabolism.</text>
</comment>
<feature type="domain" description="PKS/mFAS DH" evidence="9">
    <location>
        <begin position="636"/>
        <end position="906"/>
    </location>
</feature>
<feature type="region of interest" description="N-terminal hotdog fold" evidence="6">
    <location>
        <begin position="636"/>
        <end position="753"/>
    </location>
</feature>
<dbReference type="Gene3D" id="3.40.47.10">
    <property type="match status" value="1"/>
</dbReference>
<dbReference type="Pfam" id="PF00109">
    <property type="entry name" value="ketoacyl-synt"/>
    <property type="match status" value="1"/>
</dbReference>
<dbReference type="Gene3D" id="3.40.50.720">
    <property type="entry name" value="NAD(P)-binding Rossmann-like Domain"/>
    <property type="match status" value="1"/>
</dbReference>
<dbReference type="InterPro" id="IPR057326">
    <property type="entry name" value="KR_dom"/>
</dbReference>
<dbReference type="InterPro" id="IPR036736">
    <property type="entry name" value="ACP-like_sf"/>
</dbReference>
<dbReference type="Pfam" id="PF08659">
    <property type="entry name" value="KR"/>
    <property type="match status" value="1"/>
</dbReference>
<dbReference type="PANTHER" id="PTHR43775:SF37">
    <property type="entry name" value="SI:DKEY-61P9.11"/>
    <property type="match status" value="1"/>
</dbReference>
<keyword evidence="3" id="KW-0596">Phosphopantetheine</keyword>
<feature type="active site" description="Proton donor; for dehydratase activity" evidence="6">
    <location>
        <position position="825"/>
    </location>
</feature>
<dbReference type="Gene3D" id="1.10.1240.100">
    <property type="match status" value="1"/>
</dbReference>
<dbReference type="SUPFAM" id="SSF47336">
    <property type="entry name" value="ACP-like"/>
    <property type="match status" value="1"/>
</dbReference>
<dbReference type="InterPro" id="IPR018201">
    <property type="entry name" value="Ketoacyl_synth_AS"/>
</dbReference>
<feature type="domain" description="Ketosynthase family 3 (KS3)" evidence="8">
    <location>
        <begin position="26"/>
        <end position="457"/>
    </location>
</feature>
<evidence type="ECO:0000256" key="6">
    <source>
        <dbReference type="PROSITE-ProRule" id="PRU01363"/>
    </source>
</evidence>
<dbReference type="Pfam" id="PF22621">
    <property type="entry name" value="CurL-like_PKS_C"/>
    <property type="match status" value="1"/>
</dbReference>
<comment type="pathway">
    <text evidence="2">Antibiotic biosynthesis; bacillaene biosynthesis.</text>
</comment>
<evidence type="ECO:0000259" key="9">
    <source>
        <dbReference type="PROSITE" id="PS52019"/>
    </source>
</evidence>
<dbReference type="InterPro" id="IPR014031">
    <property type="entry name" value="Ketoacyl_synth_C"/>
</dbReference>
<protein>
    <submittedName>
        <fullName evidence="10">Polyketide synthase PksN</fullName>
    </submittedName>
</protein>
<evidence type="ECO:0000313" key="10">
    <source>
        <dbReference type="EMBL" id="MDQ0556526.1"/>
    </source>
</evidence>
<evidence type="ECO:0000256" key="2">
    <source>
        <dbReference type="ARBA" id="ARBA00004789"/>
    </source>
</evidence>
<evidence type="ECO:0000256" key="3">
    <source>
        <dbReference type="ARBA" id="ARBA00022450"/>
    </source>
</evidence>
<name>A0ABU0N086_9FIRM</name>
<evidence type="ECO:0000259" key="8">
    <source>
        <dbReference type="PROSITE" id="PS52004"/>
    </source>
</evidence>
<feature type="active site" description="Proton acceptor; for dehydratase activity" evidence="6">
    <location>
        <position position="667"/>
    </location>
</feature>
<dbReference type="Gene3D" id="3.10.129.110">
    <property type="entry name" value="Polyketide synthase dehydratase"/>
    <property type="match status" value="1"/>
</dbReference>
<keyword evidence="5" id="KW-0808">Transferase</keyword>
<dbReference type="SMART" id="SM01294">
    <property type="entry name" value="PKS_PP_betabranch"/>
    <property type="match status" value="1"/>
</dbReference>
<sequence>MVRLLDFKGKTLDAIKGVKDVQEASKKDIAIIGMSGIIGDTQNLQEFWDKLTIGTDFVKELSEERKLNNIAYIKHLQSYGLLKDGAQYLNGTYLNEIENFDYEFFSISRREACNMDPNQRKFAQVAYHAIEDAGYGGEKLKGSKTGVFLGYSDDFYDNYKNNILINNSSSLGLSLVGNVRSIIASRISYYLDLKGPSITFDTACSSSLIAIKEACTHIANGECDMAIAGGVKLIIAPIKGNDNWEVKIQSDDCRARTFDDGSTGTGIGEGIIAFVLKPLDKAIEDRDNIHAVIKSWAANQDGKSIGITAPNPKAQEELVLKLLNDSNTNPEEINCIEAHGTGTKLGDPIEVMALTNVFGKFTNKKQYCAITSVKTNIGHLDSASGAAGLAKAVLCLKNDKLVPHLHFKKINRNIDLINSPFYIPDMLTEIGYESRKNKMIISSFGLSGTNCQLLIEKAPTIQKQCQHFNRYILTISAKNEKSFNEYIRNHRSFIQDNNMLDLGDYVFTSSTGRGHFSYRCAILFNDREDLTRKLNEIIENNHKNEIDGVYMGRHKVVEKYTHKTYDYEITLEEKEKIDLEAKNVLIGDKNLELICELYIKGANISWDTFYRKYNCNKVSLPVYPFSEVKCWVNKDMDYFDIRLLTECYDFDIFSLNLSCRQWVLAEHIVDGYNVLPGTAHIEIISNIFRRYYDKAIEIMDLVFMKPISLMKDSEKEIQIRLNKKDNEIILNSKEDGKWIEHSRAYIKEVEINNEVIDVDNLINNSKYIKAIEERPFKDGFVATGPRWDNVRKVYLSDNYVLGYLELNKKLINDLDNYKLHPALLDCAVNLGKEKLNDLNYLPFKYNSIKIYENLKDKFYTHIVLKNNKSTNGEILTFDIKLINTNGRVFLEIKDYSIKKVNLGFMQKNYLENKIGYFDLILKNKNLEKADFDFKDKVLIVKDEGEQFRQITELLDYNGIEYFIVDNTITNSELIKILENIPIGQIIHMSSLLQNSNIETISDFEKTQDMGVYSLFNLVKIITQSKIRKKLNISILGNRTKNADCISLYGLGKVIEKEFDGLSCKVIDFDDLTDTNNIFNEIFTATNENVIIYKENSRYIHELSEIDLEKYEKLEINFFSEGVYIITGGTGSIGLQCCNWLLEKGAKNIALLSRSGTIKDESNEEYIKSVKNKHGAQILIYNGDISNYEDAKEIIDKLKNRFNKINGVIHCAGNAGDGFIINKDFEKFNEVLKPKVQGTWILDKLLENEKLEFFILMSSITSLTADAGQSDYTAANCYLNGFAESKRKQGKKYISVNWPAWKEVGMAVRYGVNEANGLLKSISNSHAIKVLDQLVCLDIPNVIVGELNLSLLSKIKNEITINISNGIIKRLPKNTENNAASKNLVEVSINGKDELQIDDIERSVAKSWANVLQIEELNVNDNFNSLGGDSILAVRLLKELNREFESIIDISDIFTYPTVEQMSSYIRNQKTKQVVINNEEELLDDILDKLENGEVLVDEIDDLFNTN</sequence>
<dbReference type="Pfam" id="PF21089">
    <property type="entry name" value="PKS_DH_N"/>
    <property type="match status" value="1"/>
</dbReference>
<dbReference type="PROSITE" id="PS50075">
    <property type="entry name" value="CARRIER"/>
    <property type="match status" value="1"/>
</dbReference>
<dbReference type="PANTHER" id="PTHR43775">
    <property type="entry name" value="FATTY ACID SYNTHASE"/>
    <property type="match status" value="1"/>
</dbReference>
<dbReference type="Pfam" id="PF00550">
    <property type="entry name" value="PP-binding"/>
    <property type="match status" value="1"/>
</dbReference>
<dbReference type="InterPro" id="IPR014030">
    <property type="entry name" value="Ketoacyl_synth_N"/>
</dbReference>
<dbReference type="CDD" id="cd08953">
    <property type="entry name" value="KR_2_SDR_x"/>
    <property type="match status" value="1"/>
</dbReference>
<dbReference type="CDD" id="cd00833">
    <property type="entry name" value="PKS"/>
    <property type="match status" value="1"/>
</dbReference>
<dbReference type="InterPro" id="IPR042104">
    <property type="entry name" value="PKS_dehydratase_sf"/>
</dbReference>
<dbReference type="InterPro" id="IPR006162">
    <property type="entry name" value="Ppantetheine_attach_site"/>
</dbReference>
<evidence type="ECO:0000256" key="4">
    <source>
        <dbReference type="ARBA" id="ARBA00022553"/>
    </source>
</evidence>